<dbReference type="Proteomes" id="UP001480595">
    <property type="component" value="Unassembled WGS sequence"/>
</dbReference>
<dbReference type="EMBL" id="JAQQWL010000009">
    <property type="protein sequence ID" value="KAK8058935.1"/>
    <property type="molecule type" value="Genomic_DNA"/>
</dbReference>
<proteinExistence type="predicted"/>
<reference evidence="1 2" key="1">
    <citation type="submission" date="2023-01" db="EMBL/GenBank/DDBJ databases">
        <title>Analysis of 21 Apiospora genomes using comparative genomics revels a genus with tremendous synthesis potential of carbohydrate active enzymes and secondary metabolites.</title>
        <authorList>
            <person name="Sorensen T."/>
        </authorList>
    </citation>
    <scope>NUCLEOTIDE SEQUENCE [LARGE SCALE GENOMIC DNA]</scope>
    <source>
        <strain evidence="1 2">CBS 135458</strain>
    </source>
</reference>
<protein>
    <submittedName>
        <fullName evidence="1">Uncharacterized protein</fullName>
    </submittedName>
</protein>
<dbReference type="RefSeq" id="XP_066714381.1">
    <property type="nucleotide sequence ID" value="XM_066860792.1"/>
</dbReference>
<comment type="caution">
    <text evidence="1">The sequence shown here is derived from an EMBL/GenBank/DDBJ whole genome shotgun (WGS) entry which is preliminary data.</text>
</comment>
<sequence>MSILAALAEAQVVVSKSVRSASRAVLAELRVGEDDLDTVAVVRSTALYGGESLLTKLTELYKPTASGTTPLMFSEWSGNGSSRSATTLD</sequence>
<accession>A0ABR1UJ44</accession>
<evidence type="ECO:0000313" key="1">
    <source>
        <dbReference type="EMBL" id="KAK8058935.1"/>
    </source>
</evidence>
<organism evidence="1 2">
    <name type="scientific">Apiospora phragmitis</name>
    <dbReference type="NCBI Taxonomy" id="2905665"/>
    <lineage>
        <taxon>Eukaryota</taxon>
        <taxon>Fungi</taxon>
        <taxon>Dikarya</taxon>
        <taxon>Ascomycota</taxon>
        <taxon>Pezizomycotina</taxon>
        <taxon>Sordariomycetes</taxon>
        <taxon>Xylariomycetidae</taxon>
        <taxon>Amphisphaeriales</taxon>
        <taxon>Apiosporaceae</taxon>
        <taxon>Apiospora</taxon>
    </lineage>
</organism>
<name>A0ABR1UJ44_9PEZI</name>
<dbReference type="GeneID" id="92093855"/>
<evidence type="ECO:0000313" key="2">
    <source>
        <dbReference type="Proteomes" id="UP001480595"/>
    </source>
</evidence>
<keyword evidence="2" id="KW-1185">Reference proteome</keyword>
<gene>
    <name evidence="1" type="ORF">PG994_009383</name>
</gene>